<sequence>ILAEKLHALLQQQKKWPRPRDLYDLWYILCRSGERYAWEELEPLFQEKCRVRDIEPDLSGLISEHLREWNRDAWVGRLGPMLKELPEFERTWREWVEMFRTMVNKPI</sequence>
<dbReference type="AlphaFoldDB" id="T0YUD6"/>
<reference evidence="1" key="1">
    <citation type="submission" date="2013-08" db="EMBL/GenBank/DDBJ databases">
        <authorList>
            <person name="Mendez C."/>
            <person name="Richter M."/>
            <person name="Ferrer M."/>
            <person name="Sanchez J."/>
        </authorList>
    </citation>
    <scope>NUCLEOTIDE SEQUENCE</scope>
</reference>
<accession>T0YUD6</accession>
<gene>
    <name evidence="1" type="ORF">B1A_17840</name>
</gene>
<reference evidence="1" key="2">
    <citation type="journal article" date="2014" name="ISME J.">
        <title>Microbial stratification in low pH oxic and suboxic macroscopic growths along an acid mine drainage.</title>
        <authorList>
            <person name="Mendez-Garcia C."/>
            <person name="Mesa V."/>
            <person name="Sprenger R.R."/>
            <person name="Richter M."/>
            <person name="Diez M.S."/>
            <person name="Solano J."/>
            <person name="Bargiela R."/>
            <person name="Golyshina O.V."/>
            <person name="Manteca A."/>
            <person name="Ramos J.L."/>
            <person name="Gallego J.R."/>
            <person name="Llorente I."/>
            <person name="Martins Dos Santos V.A."/>
            <person name="Jensen O.N."/>
            <person name="Pelaez A.I."/>
            <person name="Sanchez J."/>
            <person name="Ferrer M."/>
        </authorList>
    </citation>
    <scope>NUCLEOTIDE SEQUENCE</scope>
</reference>
<dbReference type="EMBL" id="AUZX01013134">
    <property type="protein sequence ID" value="EQD36593.1"/>
    <property type="molecule type" value="Genomic_DNA"/>
</dbReference>
<organism evidence="1">
    <name type="scientific">mine drainage metagenome</name>
    <dbReference type="NCBI Taxonomy" id="410659"/>
    <lineage>
        <taxon>unclassified sequences</taxon>
        <taxon>metagenomes</taxon>
        <taxon>ecological metagenomes</taxon>
    </lineage>
</organism>
<dbReference type="InterPro" id="IPR014942">
    <property type="entry name" value="AbiEii"/>
</dbReference>
<comment type="caution">
    <text evidence="1">The sequence shown here is derived from an EMBL/GenBank/DDBJ whole genome shotgun (WGS) entry which is preliminary data.</text>
</comment>
<protein>
    <submittedName>
        <fullName evidence="1">Uncharacterized protein</fullName>
    </submittedName>
</protein>
<feature type="non-terminal residue" evidence="1">
    <location>
        <position position="1"/>
    </location>
</feature>
<name>T0YUD6_9ZZZZ</name>
<proteinExistence type="predicted"/>
<dbReference type="Pfam" id="PF08843">
    <property type="entry name" value="AbiEii"/>
    <property type="match status" value="1"/>
</dbReference>
<evidence type="ECO:0000313" key="1">
    <source>
        <dbReference type="EMBL" id="EQD36593.1"/>
    </source>
</evidence>